<comment type="caution">
    <text evidence="2">The sequence shown here is derived from an EMBL/GenBank/DDBJ whole genome shotgun (WGS) entry which is preliminary data.</text>
</comment>
<gene>
    <name evidence="2" type="ORF">HPG69_007494</name>
</gene>
<dbReference type="SMART" id="SM00349">
    <property type="entry name" value="KRAB"/>
    <property type="match status" value="1"/>
</dbReference>
<name>A0A7J7F753_DICBM</name>
<dbReference type="EMBL" id="JACDTQ010001105">
    <property type="protein sequence ID" value="KAF5923863.1"/>
    <property type="molecule type" value="Genomic_DNA"/>
</dbReference>
<dbReference type="PANTHER" id="PTHR23232">
    <property type="entry name" value="KRAB DOMAIN C2H2 ZINC FINGER"/>
    <property type="match status" value="1"/>
</dbReference>
<evidence type="ECO:0000313" key="3">
    <source>
        <dbReference type="Proteomes" id="UP000551758"/>
    </source>
</evidence>
<dbReference type="SUPFAM" id="SSF109640">
    <property type="entry name" value="KRAB domain (Kruppel-associated box)"/>
    <property type="match status" value="1"/>
</dbReference>
<reference evidence="2 3" key="1">
    <citation type="journal article" date="2020" name="Mol. Biol. Evol.">
        <title>Interspecific Gene Flow and the Evolution of Specialization in Black and White Rhinoceros.</title>
        <authorList>
            <person name="Moodley Y."/>
            <person name="Westbury M.V."/>
            <person name="Russo I.M."/>
            <person name="Gopalakrishnan S."/>
            <person name="Rakotoarivelo A."/>
            <person name="Olsen R.A."/>
            <person name="Prost S."/>
            <person name="Tunstall T."/>
            <person name="Ryder O.A."/>
            <person name="Dalen L."/>
            <person name="Bruford M.W."/>
        </authorList>
    </citation>
    <scope>NUCLEOTIDE SEQUENCE [LARGE SCALE GENOMIC DNA]</scope>
    <source>
        <strain evidence="2">SBR-YM</strain>
        <tissue evidence="2">Skin</tissue>
    </source>
</reference>
<keyword evidence="3" id="KW-1185">Reference proteome</keyword>
<protein>
    <recommendedName>
        <fullName evidence="1">KRAB domain-containing protein</fullName>
    </recommendedName>
</protein>
<evidence type="ECO:0000313" key="2">
    <source>
        <dbReference type="EMBL" id="KAF5923863.1"/>
    </source>
</evidence>
<sequence length="190" mass="21700">EDGGVIPSFPVTHPCHQENQVESLQTFRSAVLWKLVCNMNMLSQGSVSFEDVAVDFTGEEWQLLDSAQKTLYRSVMLENFSSLVSLGFQVIKPDVIFKLEQEQPWIIDEDIPGQNFSKYWKMDDYKAWHQEIQDRLKSLEQAHESNASGKIVQSGMNFAPLKQKPNKSVSNGKHLKYSLDLFTQIITTAE</sequence>
<dbReference type="Proteomes" id="UP000551758">
    <property type="component" value="Unassembled WGS sequence"/>
</dbReference>
<dbReference type="Gene3D" id="6.10.140.140">
    <property type="match status" value="1"/>
</dbReference>
<accession>A0A7J7F753</accession>
<dbReference type="GO" id="GO:0006355">
    <property type="term" value="P:regulation of DNA-templated transcription"/>
    <property type="evidence" value="ECO:0007669"/>
    <property type="project" value="InterPro"/>
</dbReference>
<feature type="non-terminal residue" evidence="2">
    <location>
        <position position="190"/>
    </location>
</feature>
<feature type="domain" description="KRAB" evidence="1">
    <location>
        <begin position="47"/>
        <end position="117"/>
    </location>
</feature>
<dbReference type="CDD" id="cd07765">
    <property type="entry name" value="KRAB_A-box"/>
    <property type="match status" value="1"/>
</dbReference>
<dbReference type="InterPro" id="IPR050169">
    <property type="entry name" value="Krueppel_C2H2_ZnF"/>
</dbReference>
<dbReference type="InterPro" id="IPR036051">
    <property type="entry name" value="KRAB_dom_sf"/>
</dbReference>
<dbReference type="Pfam" id="PF01352">
    <property type="entry name" value="KRAB"/>
    <property type="match status" value="1"/>
</dbReference>
<dbReference type="PANTHER" id="PTHR23232:SF163">
    <property type="entry name" value="ZINC FINGER PROTEIN 589"/>
    <property type="match status" value="1"/>
</dbReference>
<proteinExistence type="predicted"/>
<dbReference type="AlphaFoldDB" id="A0A7J7F753"/>
<organism evidence="2 3">
    <name type="scientific">Diceros bicornis minor</name>
    <name type="common">South-central black rhinoceros</name>
    <dbReference type="NCBI Taxonomy" id="77932"/>
    <lineage>
        <taxon>Eukaryota</taxon>
        <taxon>Metazoa</taxon>
        <taxon>Chordata</taxon>
        <taxon>Craniata</taxon>
        <taxon>Vertebrata</taxon>
        <taxon>Euteleostomi</taxon>
        <taxon>Mammalia</taxon>
        <taxon>Eutheria</taxon>
        <taxon>Laurasiatheria</taxon>
        <taxon>Perissodactyla</taxon>
        <taxon>Rhinocerotidae</taxon>
        <taxon>Diceros</taxon>
    </lineage>
</organism>
<dbReference type="PROSITE" id="PS50805">
    <property type="entry name" value="KRAB"/>
    <property type="match status" value="1"/>
</dbReference>
<dbReference type="InterPro" id="IPR001909">
    <property type="entry name" value="KRAB"/>
</dbReference>
<evidence type="ECO:0000259" key="1">
    <source>
        <dbReference type="PROSITE" id="PS50805"/>
    </source>
</evidence>